<protein>
    <submittedName>
        <fullName evidence="1">Uncharacterized protein</fullName>
    </submittedName>
</protein>
<comment type="caution">
    <text evidence="1">The sequence shown here is derived from an EMBL/GenBank/DDBJ whole genome shotgun (WGS) entry which is preliminary data.</text>
</comment>
<sequence>MDCVVFSILITGNLEVQTFLKNAKWPNRIPLLRDSEASDAFIRMHLPILAKLLSHPQASKSTKPPQRVLEVMQYTEAFCFPQKKRQITGAIFMPLAQRRTQLRKLLKSSFNAFRGHSYSEDDIIEFHKHAKSLHSYSDSQRRSTSKVILKHVGEFTKKTEHQYREGHRTASTVVPRTEYCTAQQWNARLNAIETSRTQIAQETRSAQQALGRMILDAPSQDENQARV</sequence>
<evidence type="ECO:0000313" key="1">
    <source>
        <dbReference type="EMBL" id="CAF9920486.1"/>
    </source>
</evidence>
<name>A0A8H3F6X3_9LECA</name>
<dbReference type="AlphaFoldDB" id="A0A8H3F6X3"/>
<dbReference type="Proteomes" id="UP000664534">
    <property type="component" value="Unassembled WGS sequence"/>
</dbReference>
<evidence type="ECO:0000313" key="2">
    <source>
        <dbReference type="Proteomes" id="UP000664534"/>
    </source>
</evidence>
<proteinExistence type="predicted"/>
<dbReference type="OrthoDB" id="5319158at2759"/>
<reference evidence="1" key="1">
    <citation type="submission" date="2021-03" db="EMBL/GenBank/DDBJ databases">
        <authorList>
            <person name="Tagirdzhanova G."/>
        </authorList>
    </citation>
    <scope>NUCLEOTIDE SEQUENCE</scope>
</reference>
<accession>A0A8H3F6X3</accession>
<organism evidence="1 2">
    <name type="scientific">Imshaugia aleurites</name>
    <dbReference type="NCBI Taxonomy" id="172621"/>
    <lineage>
        <taxon>Eukaryota</taxon>
        <taxon>Fungi</taxon>
        <taxon>Dikarya</taxon>
        <taxon>Ascomycota</taxon>
        <taxon>Pezizomycotina</taxon>
        <taxon>Lecanoromycetes</taxon>
        <taxon>OSLEUM clade</taxon>
        <taxon>Lecanoromycetidae</taxon>
        <taxon>Lecanorales</taxon>
        <taxon>Lecanorineae</taxon>
        <taxon>Parmeliaceae</taxon>
        <taxon>Imshaugia</taxon>
    </lineage>
</organism>
<gene>
    <name evidence="1" type="ORF">IMSHALPRED_004923</name>
</gene>
<dbReference type="EMBL" id="CAJPDT010000025">
    <property type="protein sequence ID" value="CAF9920486.1"/>
    <property type="molecule type" value="Genomic_DNA"/>
</dbReference>
<keyword evidence="2" id="KW-1185">Reference proteome</keyword>